<dbReference type="PROSITE" id="PS00550">
    <property type="entry name" value="HEMERYTHRINS"/>
    <property type="match status" value="1"/>
</dbReference>
<dbReference type="EMBL" id="BSPB01000106">
    <property type="protein sequence ID" value="GLS16933.1"/>
    <property type="molecule type" value="Genomic_DNA"/>
</dbReference>
<evidence type="ECO:0000256" key="3">
    <source>
        <dbReference type="ARBA" id="ARBA00022723"/>
    </source>
</evidence>
<dbReference type="PANTHER" id="PTHR37164:SF1">
    <property type="entry name" value="BACTERIOHEMERYTHRIN"/>
    <property type="match status" value="1"/>
</dbReference>
<dbReference type="PANTHER" id="PTHR37164">
    <property type="entry name" value="BACTERIOHEMERYTHRIN"/>
    <property type="match status" value="1"/>
</dbReference>
<protein>
    <recommendedName>
        <fullName evidence="6">Hemerythrin-like domain-containing protein</fullName>
    </recommendedName>
</protein>
<feature type="region of interest" description="Disordered" evidence="5">
    <location>
        <begin position="1"/>
        <end position="31"/>
    </location>
</feature>
<evidence type="ECO:0000256" key="2">
    <source>
        <dbReference type="ARBA" id="ARBA00022621"/>
    </source>
</evidence>
<reference evidence="8" key="1">
    <citation type="journal article" date="2019" name="Int. J. Syst. Evol. Microbiol.">
        <title>The Global Catalogue of Microorganisms (GCM) 10K type strain sequencing project: providing services to taxonomists for standard genome sequencing and annotation.</title>
        <authorList>
            <consortium name="The Broad Institute Genomics Platform"/>
            <consortium name="The Broad Institute Genome Sequencing Center for Infectious Disease"/>
            <person name="Wu L."/>
            <person name="Ma J."/>
        </authorList>
    </citation>
    <scope>NUCLEOTIDE SEQUENCE [LARGE SCALE GENOMIC DNA]</scope>
    <source>
        <strain evidence="8">NBRC 109341</strain>
    </source>
</reference>
<sequence length="171" mass="18851">MNATATPEAPAAVPPSQGLPWSDQLRTGDGRMDDTHEEFVQMLNQLLALPESEQLPLYLRFVDHTVEHFAQEERWMVAIGFAPDNCHASHHATILETLRAVTEHYEKGDTDIINRLAEALVEWFPQHAATMDAGLALHMKEVGFDSRTETLADPGKVRPATMSGCGSVSCS</sequence>
<evidence type="ECO:0000313" key="7">
    <source>
        <dbReference type="EMBL" id="GLS16933.1"/>
    </source>
</evidence>
<dbReference type="SUPFAM" id="SSF47188">
    <property type="entry name" value="Hemerythrin-like"/>
    <property type="match status" value="1"/>
</dbReference>
<keyword evidence="4" id="KW-0408">Iron</keyword>
<dbReference type="Proteomes" id="UP001156903">
    <property type="component" value="Unassembled WGS sequence"/>
</dbReference>
<evidence type="ECO:0000313" key="8">
    <source>
        <dbReference type="Proteomes" id="UP001156903"/>
    </source>
</evidence>
<evidence type="ECO:0000256" key="4">
    <source>
        <dbReference type="ARBA" id="ARBA00023004"/>
    </source>
</evidence>
<comment type="caution">
    <text evidence="7">The sequence shown here is derived from an EMBL/GenBank/DDBJ whole genome shotgun (WGS) entry which is preliminary data.</text>
</comment>
<keyword evidence="2" id="KW-0561">Oxygen transport</keyword>
<dbReference type="RefSeq" id="WP_284309568.1">
    <property type="nucleotide sequence ID" value="NZ_BSPB01000106.1"/>
</dbReference>
<dbReference type="InterPro" id="IPR016131">
    <property type="entry name" value="Haemerythrin_Fe_BS"/>
</dbReference>
<evidence type="ECO:0000256" key="5">
    <source>
        <dbReference type="SAM" id="MobiDB-lite"/>
    </source>
</evidence>
<feature type="compositionally biased region" description="Low complexity" evidence="5">
    <location>
        <begin position="1"/>
        <end position="15"/>
    </location>
</feature>
<keyword evidence="2" id="KW-0813">Transport</keyword>
<dbReference type="NCBIfam" id="TIGR02481">
    <property type="entry name" value="hemeryth_dom"/>
    <property type="match status" value="1"/>
</dbReference>
<feature type="domain" description="Hemerythrin-like" evidence="6">
    <location>
        <begin position="31"/>
        <end position="134"/>
    </location>
</feature>
<keyword evidence="3" id="KW-0479">Metal-binding</keyword>
<name>A0ABQ6C9I1_9BURK</name>
<dbReference type="Gene3D" id="1.20.120.50">
    <property type="entry name" value="Hemerythrin-like"/>
    <property type="match status" value="1"/>
</dbReference>
<accession>A0ABQ6C9I1</accession>
<comment type="similarity">
    <text evidence="1">Belongs to the hemerythrin family.</text>
</comment>
<dbReference type="InterPro" id="IPR012827">
    <property type="entry name" value="Hemerythrin_metal-bd"/>
</dbReference>
<evidence type="ECO:0000256" key="1">
    <source>
        <dbReference type="ARBA" id="ARBA00010587"/>
    </source>
</evidence>
<dbReference type="InterPro" id="IPR050669">
    <property type="entry name" value="Hemerythrin"/>
</dbReference>
<gene>
    <name evidence="7" type="ORF">GCM10007935_43820</name>
</gene>
<keyword evidence="8" id="KW-1185">Reference proteome</keyword>
<dbReference type="InterPro" id="IPR035938">
    <property type="entry name" value="Hemerythrin-like_sf"/>
</dbReference>
<evidence type="ECO:0000259" key="6">
    <source>
        <dbReference type="Pfam" id="PF01814"/>
    </source>
</evidence>
<dbReference type="InterPro" id="IPR012312">
    <property type="entry name" value="Hemerythrin-like"/>
</dbReference>
<dbReference type="CDD" id="cd12107">
    <property type="entry name" value="Hemerythrin"/>
    <property type="match status" value="1"/>
</dbReference>
<organism evidence="7 8">
    <name type="scientific">Hydrogenophaga electricum</name>
    <dbReference type="NCBI Taxonomy" id="1230953"/>
    <lineage>
        <taxon>Bacteria</taxon>
        <taxon>Pseudomonadati</taxon>
        <taxon>Pseudomonadota</taxon>
        <taxon>Betaproteobacteria</taxon>
        <taxon>Burkholderiales</taxon>
        <taxon>Comamonadaceae</taxon>
        <taxon>Hydrogenophaga</taxon>
    </lineage>
</organism>
<proteinExistence type="inferred from homology"/>
<dbReference type="Pfam" id="PF01814">
    <property type="entry name" value="Hemerythrin"/>
    <property type="match status" value="1"/>
</dbReference>